<accession>A0A9N7U2F2</accession>
<feature type="region of interest" description="Disordered" evidence="1">
    <location>
        <begin position="156"/>
        <end position="255"/>
    </location>
</feature>
<feature type="compositionally biased region" description="Basic and acidic residues" evidence="1">
    <location>
        <begin position="58"/>
        <end position="72"/>
    </location>
</feature>
<evidence type="ECO:0000313" key="2">
    <source>
        <dbReference type="EMBL" id="CAB1422756.1"/>
    </source>
</evidence>
<feature type="compositionally biased region" description="Polar residues" evidence="1">
    <location>
        <begin position="227"/>
        <end position="239"/>
    </location>
</feature>
<organism evidence="2 3">
    <name type="scientific">Pleuronectes platessa</name>
    <name type="common">European plaice</name>
    <dbReference type="NCBI Taxonomy" id="8262"/>
    <lineage>
        <taxon>Eukaryota</taxon>
        <taxon>Metazoa</taxon>
        <taxon>Chordata</taxon>
        <taxon>Craniata</taxon>
        <taxon>Vertebrata</taxon>
        <taxon>Euteleostomi</taxon>
        <taxon>Actinopterygii</taxon>
        <taxon>Neopterygii</taxon>
        <taxon>Teleostei</taxon>
        <taxon>Neoteleostei</taxon>
        <taxon>Acanthomorphata</taxon>
        <taxon>Carangaria</taxon>
        <taxon>Pleuronectiformes</taxon>
        <taxon>Pleuronectoidei</taxon>
        <taxon>Pleuronectidae</taxon>
        <taxon>Pleuronectes</taxon>
    </lineage>
</organism>
<keyword evidence="3" id="KW-1185">Reference proteome</keyword>
<feature type="compositionally biased region" description="Basic and acidic residues" evidence="1">
    <location>
        <begin position="28"/>
        <end position="41"/>
    </location>
</feature>
<dbReference type="EMBL" id="CADEAL010000610">
    <property type="protein sequence ID" value="CAB1422756.1"/>
    <property type="molecule type" value="Genomic_DNA"/>
</dbReference>
<name>A0A9N7U2F2_PLEPL</name>
<sequence>MNGDKGKKGGYGLRSNFEGASEVEAEASETRKQDGDRRDTETLDSICTEEEAMNVGGEIRHGSEDPNKDVNISRKSVSRTLLSELNRLDAETIDVQQLMVNKEEVPPEQQQWNPLVDQEDPEPPNIKEEREEPWITQDGLQLQGLEEADIKFTFTPVAVKSEEDKENLESSKLHQSERKENRADCGGPEPARNSGPDGRLQPGPEDKTLDSSETEDSEDDWMETREPQTGLNTSNNKQPPSDMGSKTEKKIVKLL</sequence>
<gene>
    <name evidence="2" type="ORF">PLEPLA_LOCUS10674</name>
</gene>
<feature type="compositionally biased region" description="Basic and acidic residues" evidence="1">
    <location>
        <begin position="160"/>
        <end position="183"/>
    </location>
</feature>
<feature type="region of interest" description="Disordered" evidence="1">
    <location>
        <begin position="1"/>
        <end position="72"/>
    </location>
</feature>
<dbReference type="Proteomes" id="UP001153269">
    <property type="component" value="Unassembled WGS sequence"/>
</dbReference>
<evidence type="ECO:0000256" key="1">
    <source>
        <dbReference type="SAM" id="MobiDB-lite"/>
    </source>
</evidence>
<feature type="compositionally biased region" description="Basic and acidic residues" evidence="1">
    <location>
        <begin position="245"/>
        <end position="255"/>
    </location>
</feature>
<feature type="compositionally biased region" description="Acidic residues" evidence="1">
    <location>
        <begin position="212"/>
        <end position="221"/>
    </location>
</feature>
<feature type="region of interest" description="Disordered" evidence="1">
    <location>
        <begin position="104"/>
        <end position="142"/>
    </location>
</feature>
<reference evidence="2" key="1">
    <citation type="submission" date="2020-03" db="EMBL/GenBank/DDBJ databases">
        <authorList>
            <person name="Weist P."/>
        </authorList>
    </citation>
    <scope>NUCLEOTIDE SEQUENCE</scope>
</reference>
<protein>
    <submittedName>
        <fullName evidence="2">Uncharacterized protein</fullName>
    </submittedName>
</protein>
<comment type="caution">
    <text evidence="2">The sequence shown here is derived from an EMBL/GenBank/DDBJ whole genome shotgun (WGS) entry which is preliminary data.</text>
</comment>
<evidence type="ECO:0000313" key="3">
    <source>
        <dbReference type="Proteomes" id="UP001153269"/>
    </source>
</evidence>
<proteinExistence type="predicted"/>
<dbReference type="AlphaFoldDB" id="A0A9N7U2F2"/>